<name>A0ABU9LWU1_9BACT</name>
<dbReference type="Proteomes" id="UP001479606">
    <property type="component" value="Unassembled WGS sequence"/>
</dbReference>
<reference evidence="2 3" key="1">
    <citation type="journal article" date="2018" name="Arch. Microbiol.">
        <title>Hymenobacter segetis sp. nov., isolated from soil.</title>
        <authorList>
            <person name="Ten L.N."/>
            <person name="Lim S.J."/>
            <person name="Kim B.O."/>
            <person name="Kang I.K."/>
            <person name="Jung H.Y."/>
        </authorList>
    </citation>
    <scope>NUCLEOTIDE SEQUENCE [LARGE SCALE GENOMIC DNA]</scope>
    <source>
        <strain evidence="2 3">S7-3-11</strain>
    </source>
</reference>
<dbReference type="EMBL" id="JBCEVZ010000032">
    <property type="protein sequence ID" value="MEL5995217.1"/>
    <property type="molecule type" value="Genomic_DNA"/>
</dbReference>
<accession>A0ABU9LWU1</accession>
<keyword evidence="1" id="KW-0472">Membrane</keyword>
<organism evidence="2 3">
    <name type="scientific">Hymenobacter segetis</name>
    <dbReference type="NCBI Taxonomy" id="2025509"/>
    <lineage>
        <taxon>Bacteria</taxon>
        <taxon>Pseudomonadati</taxon>
        <taxon>Bacteroidota</taxon>
        <taxon>Cytophagia</taxon>
        <taxon>Cytophagales</taxon>
        <taxon>Hymenobacteraceae</taxon>
        <taxon>Hymenobacter</taxon>
    </lineage>
</organism>
<keyword evidence="3" id="KW-1185">Reference proteome</keyword>
<evidence type="ECO:0000313" key="2">
    <source>
        <dbReference type="EMBL" id="MEL5995217.1"/>
    </source>
</evidence>
<proteinExistence type="predicted"/>
<evidence type="ECO:0000313" key="3">
    <source>
        <dbReference type="Proteomes" id="UP001479606"/>
    </source>
</evidence>
<feature type="transmembrane region" description="Helical" evidence="1">
    <location>
        <begin position="136"/>
        <end position="159"/>
    </location>
</feature>
<protein>
    <submittedName>
        <fullName evidence="2">Uncharacterized protein</fullName>
    </submittedName>
</protein>
<feature type="transmembrane region" description="Helical" evidence="1">
    <location>
        <begin position="55"/>
        <end position="74"/>
    </location>
</feature>
<keyword evidence="1" id="KW-0812">Transmembrane</keyword>
<dbReference type="RefSeq" id="WP_342298881.1">
    <property type="nucleotide sequence ID" value="NZ_JBCEVZ010000032.1"/>
</dbReference>
<keyword evidence="1" id="KW-1133">Transmembrane helix</keyword>
<comment type="caution">
    <text evidence="2">The sequence shown here is derived from an EMBL/GenBank/DDBJ whole genome shotgun (WGS) entry which is preliminary data.</text>
</comment>
<feature type="transmembrane region" description="Helical" evidence="1">
    <location>
        <begin position="104"/>
        <end position="124"/>
    </location>
</feature>
<gene>
    <name evidence="2" type="ORF">AAFH49_13440</name>
</gene>
<evidence type="ECO:0000256" key="1">
    <source>
        <dbReference type="SAM" id="Phobius"/>
    </source>
</evidence>
<sequence>MSPPVGQTAVQAVRTANAARIVQILRRNTWVDAIGKSLVSTPIIGGLLHFHDPQASQFASILLALGAVLGYYYYRQFYLLRSLATAITVGGSDALRMLHRLSRLLYYFYFGHLLVASASALAIGTRVMHSRGLTPAGGVGLLGLGSLLVGSYLVAHWVVNSYFRRSFRRSVARLQTLLAE</sequence>